<evidence type="ECO:0000313" key="2">
    <source>
        <dbReference type="EMBL" id="GFE53338.1"/>
    </source>
</evidence>
<dbReference type="AlphaFoldDB" id="A0A9W5WTY0"/>
<feature type="region of interest" description="Disordered" evidence="1">
    <location>
        <begin position="63"/>
        <end position="83"/>
    </location>
</feature>
<sequence>MKIASIAYAFVAFGTSILGAVYASYAGDKVSPGVLSELMVVKNNDHFVARKYGTYHLPNVIPGTITSPADDEPTTTVPPRADL</sequence>
<dbReference type="OrthoDB" id="10495058at2759"/>
<accession>A0A9W5WTY0</accession>
<keyword evidence="3" id="KW-1185">Reference proteome</keyword>
<reference evidence="2" key="1">
    <citation type="submission" date="2019-12" db="EMBL/GenBank/DDBJ databases">
        <title>Genome sequence of Babesia ovis.</title>
        <authorList>
            <person name="Yamagishi J."/>
            <person name="Sevinc F."/>
            <person name="Xuan X."/>
        </authorList>
    </citation>
    <scope>NUCLEOTIDE SEQUENCE</scope>
    <source>
        <strain evidence="2">Selcuk</strain>
    </source>
</reference>
<comment type="caution">
    <text evidence="2">The sequence shown here is derived from an EMBL/GenBank/DDBJ whole genome shotgun (WGS) entry which is preliminary data.</text>
</comment>
<dbReference type="EMBL" id="BLIY01000006">
    <property type="protein sequence ID" value="GFE53338.1"/>
    <property type="molecule type" value="Genomic_DNA"/>
</dbReference>
<gene>
    <name evidence="2" type="ORF">BaOVIS_007420</name>
</gene>
<evidence type="ECO:0000256" key="1">
    <source>
        <dbReference type="SAM" id="MobiDB-lite"/>
    </source>
</evidence>
<proteinExistence type="predicted"/>
<evidence type="ECO:0000313" key="3">
    <source>
        <dbReference type="Proteomes" id="UP001057455"/>
    </source>
</evidence>
<dbReference type="Proteomes" id="UP001057455">
    <property type="component" value="Unassembled WGS sequence"/>
</dbReference>
<protein>
    <submittedName>
        <fullName evidence="2">Spermatogenesis and oogenesis-specific basic helix-loop-helix-containing protein 2 isoform X2, putative</fullName>
    </submittedName>
</protein>
<name>A0A9W5WTY0_BABOV</name>
<organism evidence="2 3">
    <name type="scientific">Babesia ovis</name>
    <dbReference type="NCBI Taxonomy" id="5869"/>
    <lineage>
        <taxon>Eukaryota</taxon>
        <taxon>Sar</taxon>
        <taxon>Alveolata</taxon>
        <taxon>Apicomplexa</taxon>
        <taxon>Aconoidasida</taxon>
        <taxon>Piroplasmida</taxon>
        <taxon>Babesiidae</taxon>
        <taxon>Babesia</taxon>
    </lineage>
</organism>